<keyword evidence="2" id="KW-0238">DNA-binding</keyword>
<organism evidence="6 7">
    <name type="scientific">Paralcaligenes ureilyticus</name>
    <dbReference type="NCBI Taxonomy" id="627131"/>
    <lineage>
        <taxon>Bacteria</taxon>
        <taxon>Pseudomonadati</taxon>
        <taxon>Pseudomonadota</taxon>
        <taxon>Betaproteobacteria</taxon>
        <taxon>Burkholderiales</taxon>
        <taxon>Alcaligenaceae</taxon>
        <taxon>Paralcaligenes</taxon>
    </lineage>
</organism>
<dbReference type="Proteomes" id="UP000295525">
    <property type="component" value="Unassembled WGS sequence"/>
</dbReference>
<dbReference type="InterPro" id="IPR009057">
    <property type="entry name" value="Homeodomain-like_sf"/>
</dbReference>
<dbReference type="InterPro" id="IPR020449">
    <property type="entry name" value="Tscrpt_reg_AraC-type_HTH"/>
</dbReference>
<evidence type="ECO:0000256" key="1">
    <source>
        <dbReference type="ARBA" id="ARBA00023015"/>
    </source>
</evidence>
<dbReference type="SUPFAM" id="SSF46689">
    <property type="entry name" value="Homeodomain-like"/>
    <property type="match status" value="2"/>
</dbReference>
<dbReference type="InterPro" id="IPR050204">
    <property type="entry name" value="AraC_XylS_family_regulators"/>
</dbReference>
<dbReference type="GO" id="GO:0043565">
    <property type="term" value="F:sequence-specific DNA binding"/>
    <property type="evidence" value="ECO:0007669"/>
    <property type="project" value="InterPro"/>
</dbReference>
<dbReference type="Pfam" id="PF02311">
    <property type="entry name" value="AraC_binding"/>
    <property type="match status" value="1"/>
</dbReference>
<evidence type="ECO:0000313" key="7">
    <source>
        <dbReference type="Proteomes" id="UP000295525"/>
    </source>
</evidence>
<evidence type="ECO:0000256" key="4">
    <source>
        <dbReference type="ARBA" id="ARBA00023163"/>
    </source>
</evidence>
<dbReference type="InterPro" id="IPR018060">
    <property type="entry name" value="HTH_AraC"/>
</dbReference>
<keyword evidence="1" id="KW-0805">Transcription regulation</keyword>
<evidence type="ECO:0000259" key="5">
    <source>
        <dbReference type="PROSITE" id="PS01124"/>
    </source>
</evidence>
<proteinExistence type="predicted"/>
<evidence type="ECO:0000256" key="2">
    <source>
        <dbReference type="ARBA" id="ARBA00023125"/>
    </source>
</evidence>
<protein>
    <submittedName>
        <fullName evidence="6">AraC family transcriptional regulator</fullName>
    </submittedName>
</protein>
<accession>A0A4R3LXC1</accession>
<evidence type="ECO:0000256" key="3">
    <source>
        <dbReference type="ARBA" id="ARBA00023159"/>
    </source>
</evidence>
<dbReference type="GO" id="GO:0003700">
    <property type="term" value="F:DNA-binding transcription factor activity"/>
    <property type="evidence" value="ECO:0007669"/>
    <property type="project" value="InterPro"/>
</dbReference>
<dbReference type="InterPro" id="IPR037923">
    <property type="entry name" value="HTH-like"/>
</dbReference>
<dbReference type="SMART" id="SM00342">
    <property type="entry name" value="HTH_ARAC"/>
    <property type="match status" value="1"/>
</dbReference>
<reference evidence="6 7" key="1">
    <citation type="submission" date="2019-03" db="EMBL/GenBank/DDBJ databases">
        <title>Genomic Encyclopedia of Type Strains, Phase IV (KMG-IV): sequencing the most valuable type-strain genomes for metagenomic binning, comparative biology and taxonomic classification.</title>
        <authorList>
            <person name="Goeker M."/>
        </authorList>
    </citation>
    <scope>NUCLEOTIDE SEQUENCE [LARGE SCALE GENOMIC DNA]</scope>
    <source>
        <strain evidence="6 7">DSM 24591</strain>
    </source>
</reference>
<dbReference type="Pfam" id="PF12833">
    <property type="entry name" value="HTH_18"/>
    <property type="match status" value="1"/>
</dbReference>
<feature type="domain" description="HTH araC/xylS-type" evidence="5">
    <location>
        <begin position="179"/>
        <end position="277"/>
    </location>
</feature>
<dbReference type="PANTHER" id="PTHR46796:SF2">
    <property type="entry name" value="TRANSCRIPTIONAL REGULATORY PROTEIN"/>
    <property type="match status" value="1"/>
</dbReference>
<dbReference type="PANTHER" id="PTHR46796">
    <property type="entry name" value="HTH-TYPE TRANSCRIPTIONAL ACTIVATOR RHAS-RELATED"/>
    <property type="match status" value="1"/>
</dbReference>
<dbReference type="SUPFAM" id="SSF51215">
    <property type="entry name" value="Regulatory protein AraC"/>
    <property type="match status" value="1"/>
</dbReference>
<keyword evidence="4" id="KW-0804">Transcription</keyword>
<sequence length="288" mass="33175">MSTAIRVLQGKFGRVALLNMDRPLVNHAHSQCHVLIKISGTDTFFSVRDRRYPLNDHTAVLVNTWEPHAYTHHHPNAPRTLILALYIEPLWLGEIENSLISSERPGFFPNTCVEIPKPVRTLSNSLAMQMLCGEHFSDEYLKSQLSNLMILVIDAFSQWRSFNHWKTEHFMQTQDFRIRQAISFMRANIGAEMDMDKLASEVCLSRAHFFKLFRQHTNLTPNLYSNILRVEAAIHGLTHTQQSMMSLSDSLGFSAQSHFTRFFQQHTGVIPSQYRKVVDNYRPSETSA</sequence>
<dbReference type="OrthoDB" id="9178898at2"/>
<gene>
    <name evidence="6" type="ORF">EDC26_11030</name>
</gene>
<keyword evidence="7" id="KW-1185">Reference proteome</keyword>
<comment type="caution">
    <text evidence="6">The sequence shown here is derived from an EMBL/GenBank/DDBJ whole genome shotgun (WGS) entry which is preliminary data.</text>
</comment>
<name>A0A4R3LXC1_9BURK</name>
<dbReference type="PRINTS" id="PR00032">
    <property type="entry name" value="HTHARAC"/>
</dbReference>
<dbReference type="AlphaFoldDB" id="A0A4R3LXC1"/>
<dbReference type="RefSeq" id="WP_132583331.1">
    <property type="nucleotide sequence ID" value="NZ_SMAJ01000010.1"/>
</dbReference>
<dbReference type="InterPro" id="IPR003313">
    <property type="entry name" value="AraC-bd"/>
</dbReference>
<evidence type="ECO:0000313" key="6">
    <source>
        <dbReference type="EMBL" id="TCT05290.1"/>
    </source>
</evidence>
<keyword evidence="3" id="KW-0010">Activator</keyword>
<dbReference type="PROSITE" id="PS01124">
    <property type="entry name" value="HTH_ARAC_FAMILY_2"/>
    <property type="match status" value="1"/>
</dbReference>
<dbReference type="EMBL" id="SMAJ01000010">
    <property type="protein sequence ID" value="TCT05290.1"/>
    <property type="molecule type" value="Genomic_DNA"/>
</dbReference>
<dbReference type="Gene3D" id="1.10.10.60">
    <property type="entry name" value="Homeodomain-like"/>
    <property type="match status" value="2"/>
</dbReference>